<dbReference type="AlphaFoldDB" id="A0A975BU28"/>
<organism evidence="1 2">
    <name type="scientific">Desulfonema magnum</name>
    <dbReference type="NCBI Taxonomy" id="45655"/>
    <lineage>
        <taxon>Bacteria</taxon>
        <taxon>Pseudomonadati</taxon>
        <taxon>Thermodesulfobacteriota</taxon>
        <taxon>Desulfobacteria</taxon>
        <taxon>Desulfobacterales</taxon>
        <taxon>Desulfococcaceae</taxon>
        <taxon>Desulfonema</taxon>
    </lineage>
</organism>
<evidence type="ECO:0000313" key="1">
    <source>
        <dbReference type="EMBL" id="QTA91835.1"/>
    </source>
</evidence>
<dbReference type="RefSeq" id="WP_207679443.1">
    <property type="nucleotide sequence ID" value="NZ_CP061800.1"/>
</dbReference>
<evidence type="ECO:0000313" key="2">
    <source>
        <dbReference type="Proteomes" id="UP000663722"/>
    </source>
</evidence>
<keyword evidence="2" id="KW-1185">Reference proteome</keyword>
<dbReference type="KEGG" id="dmm:dnm_079090"/>
<sequence length="95" mass="11341">MDDVKEYAKKFFRKKSERPASEQQLEEHGDFFDNLYFLIRQTAEMIEWRLQKCGSDLTQKLNYTREEAETVLAGAIAYYLDERFSITNRELLGFD</sequence>
<dbReference type="EMBL" id="CP061800">
    <property type="protein sequence ID" value="QTA91835.1"/>
    <property type="molecule type" value="Genomic_DNA"/>
</dbReference>
<reference evidence="1" key="1">
    <citation type="journal article" date="2021" name="Microb. Physiol.">
        <title>Proteogenomic Insights into the Physiology of Marine, Sulfate-Reducing, Filamentous Desulfonema limicola and Desulfonema magnum.</title>
        <authorList>
            <person name="Schnaars V."/>
            <person name="Wohlbrand L."/>
            <person name="Scheve S."/>
            <person name="Hinrichs C."/>
            <person name="Reinhardt R."/>
            <person name="Rabus R."/>
        </authorList>
    </citation>
    <scope>NUCLEOTIDE SEQUENCE</scope>
    <source>
        <strain evidence="1">4be13</strain>
    </source>
</reference>
<name>A0A975BU28_9BACT</name>
<proteinExistence type="predicted"/>
<protein>
    <submittedName>
        <fullName evidence="1">Uncharacterized protein</fullName>
    </submittedName>
</protein>
<accession>A0A975BU28</accession>
<gene>
    <name evidence="1" type="ORF">dnm_079090</name>
</gene>
<dbReference type="Proteomes" id="UP000663722">
    <property type="component" value="Chromosome"/>
</dbReference>